<protein>
    <submittedName>
        <fullName evidence="2">Uncharacterized protein</fullName>
    </submittedName>
</protein>
<dbReference type="Proteomes" id="UP000756921">
    <property type="component" value="Unassembled WGS sequence"/>
</dbReference>
<feature type="region of interest" description="Disordered" evidence="1">
    <location>
        <begin position="172"/>
        <end position="193"/>
    </location>
</feature>
<sequence>MYKKVASIESLVRLLLSEVRQIATGPHTNPAFTLNDRRSNEDSEDVISDSNDDVLSDSNDDARVVGLNKEENIEGDVPKNVSCPHPDCKESEGYAQRRNMQRHFTNPDVKCEEPCAFCGRPSSTVRQYMNHLDKCRTKTSQCANFESLNEIATQRAQNLRQKAAQELSSMSQNLMDPGGAATGTKRKSDAMISHSHKHIGEGTHELVAALGASDRPEVLETPSVHVLPQWTGHEDSIAAQSGALSTDLMEMQSSGGQYVESTLLAPFIDARTLDWSTSYMMEYNGVAGPYAERMITHEHAIDQNTAEASNRRLTQFCDVGNIGQSS</sequence>
<dbReference type="AlphaFoldDB" id="A0A9P6G7K3"/>
<evidence type="ECO:0000313" key="3">
    <source>
        <dbReference type="Proteomes" id="UP000756921"/>
    </source>
</evidence>
<dbReference type="EMBL" id="WJXW01000015">
    <property type="protein sequence ID" value="KAF9729900.1"/>
    <property type="molecule type" value="Genomic_DNA"/>
</dbReference>
<accession>A0A9P6G7K3</accession>
<reference evidence="2" key="1">
    <citation type="journal article" date="2020" name="Mol. Plant Microbe Interact.">
        <title>Genome Sequence of the Biocontrol Agent Coniothyrium minitans strain Conio (IMI 134523).</title>
        <authorList>
            <person name="Patel D."/>
            <person name="Shittu T.A."/>
            <person name="Baroncelli R."/>
            <person name="Muthumeenakshi S."/>
            <person name="Osborne T.H."/>
            <person name="Janganan T.K."/>
            <person name="Sreenivasaprasad S."/>
        </authorList>
    </citation>
    <scope>NUCLEOTIDE SEQUENCE</scope>
    <source>
        <strain evidence="2">Conio</strain>
    </source>
</reference>
<evidence type="ECO:0000256" key="1">
    <source>
        <dbReference type="SAM" id="MobiDB-lite"/>
    </source>
</evidence>
<proteinExistence type="predicted"/>
<organism evidence="2 3">
    <name type="scientific">Paraphaeosphaeria minitans</name>
    <dbReference type="NCBI Taxonomy" id="565426"/>
    <lineage>
        <taxon>Eukaryota</taxon>
        <taxon>Fungi</taxon>
        <taxon>Dikarya</taxon>
        <taxon>Ascomycota</taxon>
        <taxon>Pezizomycotina</taxon>
        <taxon>Dothideomycetes</taxon>
        <taxon>Pleosporomycetidae</taxon>
        <taxon>Pleosporales</taxon>
        <taxon>Massarineae</taxon>
        <taxon>Didymosphaeriaceae</taxon>
        <taxon>Paraphaeosphaeria</taxon>
    </lineage>
</organism>
<gene>
    <name evidence="2" type="ORF">PMIN01_11833</name>
</gene>
<comment type="caution">
    <text evidence="2">The sequence shown here is derived from an EMBL/GenBank/DDBJ whole genome shotgun (WGS) entry which is preliminary data.</text>
</comment>
<keyword evidence="3" id="KW-1185">Reference proteome</keyword>
<name>A0A9P6G7K3_9PLEO</name>
<feature type="compositionally biased region" description="Acidic residues" evidence="1">
    <location>
        <begin position="42"/>
        <end position="59"/>
    </location>
</feature>
<evidence type="ECO:0000313" key="2">
    <source>
        <dbReference type="EMBL" id="KAF9729900.1"/>
    </source>
</evidence>
<feature type="region of interest" description="Disordered" evidence="1">
    <location>
        <begin position="25"/>
        <end position="60"/>
    </location>
</feature>